<dbReference type="EMBL" id="JAWHQM010000003">
    <property type="protein sequence ID" value="KAK5625999.1"/>
    <property type="molecule type" value="Genomic_DNA"/>
</dbReference>
<keyword evidence="2" id="KW-1185">Reference proteome</keyword>
<reference evidence="1 2" key="1">
    <citation type="submission" date="2023-10" db="EMBL/GenBank/DDBJ databases">
        <title>Draft genome sequence of Xylaria bambusicola isolate GMP-LS, the root and basal stem rot pathogen of sugarcane in Indonesia.</title>
        <authorList>
            <person name="Selvaraj P."/>
            <person name="Muralishankar V."/>
            <person name="Muruganantham S."/>
            <person name="Sp S."/>
            <person name="Haryani S."/>
            <person name="Lau K.J.X."/>
            <person name="Naqvi N.I."/>
        </authorList>
    </citation>
    <scope>NUCLEOTIDE SEQUENCE [LARGE SCALE GENOMIC DNA]</scope>
    <source>
        <strain evidence="1">GMP-LS</strain>
    </source>
</reference>
<evidence type="ECO:0000313" key="1">
    <source>
        <dbReference type="EMBL" id="KAK5625999.1"/>
    </source>
</evidence>
<proteinExistence type="predicted"/>
<gene>
    <name evidence="1" type="ORF">RRF57_001715</name>
</gene>
<organism evidence="1 2">
    <name type="scientific">Xylaria bambusicola</name>
    <dbReference type="NCBI Taxonomy" id="326684"/>
    <lineage>
        <taxon>Eukaryota</taxon>
        <taxon>Fungi</taxon>
        <taxon>Dikarya</taxon>
        <taxon>Ascomycota</taxon>
        <taxon>Pezizomycotina</taxon>
        <taxon>Sordariomycetes</taxon>
        <taxon>Xylariomycetidae</taxon>
        <taxon>Xylariales</taxon>
        <taxon>Xylariaceae</taxon>
        <taxon>Xylaria</taxon>
    </lineage>
</organism>
<evidence type="ECO:0000313" key="2">
    <source>
        <dbReference type="Proteomes" id="UP001305414"/>
    </source>
</evidence>
<protein>
    <submittedName>
        <fullName evidence="1">Uncharacterized protein</fullName>
    </submittedName>
</protein>
<comment type="caution">
    <text evidence="1">The sequence shown here is derived from an EMBL/GenBank/DDBJ whole genome shotgun (WGS) entry which is preliminary data.</text>
</comment>
<name>A0AAN7URD7_9PEZI</name>
<accession>A0AAN7URD7</accession>
<dbReference type="Proteomes" id="UP001305414">
    <property type="component" value="Unassembled WGS sequence"/>
</dbReference>
<dbReference type="AlphaFoldDB" id="A0AAN7URD7"/>
<sequence length="74" mass="8559">MAVLEQPEDDSEDGDVSYITYYGCDLKLSARDYLVDPLSSWPHEIPAAITYPVRHLCQPEQRWFEIRPDEDSAD</sequence>